<evidence type="ECO:0000259" key="7">
    <source>
        <dbReference type="PROSITE" id="PS50189"/>
    </source>
</evidence>
<feature type="binding site" evidence="4">
    <location>
        <position position="24"/>
    </location>
    <ligand>
        <name>Zn(2+)</name>
        <dbReference type="ChEBI" id="CHEBI:29105"/>
        <note>ligand shared with metalloproteinase partner</note>
    </ligand>
</feature>
<comment type="caution">
    <text evidence="8">The sequence shown here is derived from an EMBL/GenBank/DDBJ whole genome shotgun (WGS) entry which is preliminary data.</text>
</comment>
<dbReference type="SUPFAM" id="SSF50242">
    <property type="entry name" value="TIMP-like"/>
    <property type="match status" value="1"/>
</dbReference>
<dbReference type="PANTHER" id="PTHR11844">
    <property type="entry name" value="METALLOPROTEASE INHIBITOR"/>
    <property type="match status" value="1"/>
</dbReference>
<dbReference type="GO" id="GO:0046872">
    <property type="term" value="F:metal ion binding"/>
    <property type="evidence" value="ECO:0007669"/>
    <property type="project" value="UniProtKB-KW"/>
</dbReference>
<keyword evidence="3 5" id="KW-1015">Disulfide bond</keyword>
<protein>
    <recommendedName>
        <fullName evidence="7">NTR domain-containing protein</fullName>
    </recommendedName>
</protein>
<keyword evidence="4" id="KW-0862">Zinc</keyword>
<evidence type="ECO:0000256" key="1">
    <source>
        <dbReference type="ARBA" id="ARBA00004613"/>
    </source>
</evidence>
<feature type="disulfide bond" evidence="5">
    <location>
        <begin position="24"/>
        <end position="99"/>
    </location>
</feature>
<dbReference type="Pfam" id="PF00965">
    <property type="entry name" value="TIMP"/>
    <property type="match status" value="1"/>
</dbReference>
<gene>
    <name evidence="8" type="ORF">MENT_LOCUS1320</name>
</gene>
<dbReference type="GO" id="GO:0005615">
    <property type="term" value="C:extracellular space"/>
    <property type="evidence" value="ECO:0007669"/>
    <property type="project" value="TreeGrafter"/>
</dbReference>
<dbReference type="AlphaFoldDB" id="A0A6V7TKJ3"/>
<evidence type="ECO:0000313" key="9">
    <source>
        <dbReference type="Proteomes" id="UP000580250"/>
    </source>
</evidence>
<dbReference type="InterPro" id="IPR008993">
    <property type="entry name" value="TIMP-like_OB-fold"/>
</dbReference>
<accession>A0A6V7TKJ3</accession>
<dbReference type="GO" id="GO:0051045">
    <property type="term" value="P:negative regulation of membrane protein ectodomain proteolysis"/>
    <property type="evidence" value="ECO:0007669"/>
    <property type="project" value="TreeGrafter"/>
</dbReference>
<feature type="signal peptide" evidence="6">
    <location>
        <begin position="1"/>
        <end position="20"/>
    </location>
</feature>
<reference evidence="8 9" key="1">
    <citation type="submission" date="2020-08" db="EMBL/GenBank/DDBJ databases">
        <authorList>
            <person name="Koutsovoulos G."/>
            <person name="Danchin GJ E."/>
        </authorList>
    </citation>
    <scope>NUCLEOTIDE SEQUENCE [LARGE SCALE GENOMIC DNA]</scope>
</reference>
<name>A0A6V7TKJ3_MELEN</name>
<organism evidence="8 9">
    <name type="scientific">Meloidogyne enterolobii</name>
    <name type="common">Root-knot nematode worm</name>
    <name type="synonym">Meloidogyne mayaguensis</name>
    <dbReference type="NCBI Taxonomy" id="390850"/>
    <lineage>
        <taxon>Eukaryota</taxon>
        <taxon>Metazoa</taxon>
        <taxon>Ecdysozoa</taxon>
        <taxon>Nematoda</taxon>
        <taxon>Chromadorea</taxon>
        <taxon>Rhabditida</taxon>
        <taxon>Tylenchina</taxon>
        <taxon>Tylenchomorpha</taxon>
        <taxon>Tylenchoidea</taxon>
        <taxon>Meloidogynidae</taxon>
        <taxon>Meloidogyninae</taxon>
        <taxon>Meloidogyne</taxon>
    </lineage>
</organism>
<dbReference type="Proteomes" id="UP000580250">
    <property type="component" value="Unassembled WGS sequence"/>
</dbReference>
<dbReference type="OrthoDB" id="5792739at2759"/>
<keyword evidence="4" id="KW-0479">Metal-binding</keyword>
<keyword evidence="6" id="KW-0732">Signal</keyword>
<feature type="chain" id="PRO_5028271185" description="NTR domain-containing protein" evidence="6">
    <location>
        <begin position="21"/>
        <end position="161"/>
    </location>
</feature>
<evidence type="ECO:0000313" key="8">
    <source>
        <dbReference type="EMBL" id="CAD2125925.1"/>
    </source>
</evidence>
<sequence length="161" mass="19022">MKILILNFLILLLIKQQINFVNPCSCLNLTVKDIYCRSNWAAHILILESEIIKEGRDLWYWKVRYTAKFLKVFKGEEEDCEYAKNNNYYVFTSLHTSICGVTLKNDTEYLNFGYYSNGTRNIDSCRYNEEWNLVPEEIKKDLNNGAFDDYCKLKTTNIPKI</sequence>
<keyword evidence="2" id="KW-0964">Secreted</keyword>
<dbReference type="EMBL" id="CAJEWN010000004">
    <property type="protein sequence ID" value="CAD2125925.1"/>
    <property type="molecule type" value="Genomic_DNA"/>
</dbReference>
<proteinExistence type="predicted"/>
<dbReference type="GO" id="GO:0002020">
    <property type="term" value="F:protease binding"/>
    <property type="evidence" value="ECO:0007669"/>
    <property type="project" value="TreeGrafter"/>
</dbReference>
<evidence type="ECO:0000256" key="2">
    <source>
        <dbReference type="ARBA" id="ARBA00022525"/>
    </source>
</evidence>
<feature type="domain" description="NTR" evidence="7">
    <location>
        <begin position="24"/>
        <end position="151"/>
    </location>
</feature>
<evidence type="ECO:0000256" key="4">
    <source>
        <dbReference type="PIRSR" id="PIRSR601820-1"/>
    </source>
</evidence>
<dbReference type="PROSITE" id="PS50189">
    <property type="entry name" value="NTR"/>
    <property type="match status" value="1"/>
</dbReference>
<feature type="disulfide bond" evidence="5">
    <location>
        <begin position="26"/>
        <end position="125"/>
    </location>
</feature>
<dbReference type="InterPro" id="IPR001820">
    <property type="entry name" value="TIMP"/>
</dbReference>
<dbReference type="InterPro" id="IPR001134">
    <property type="entry name" value="Netrin_domain"/>
</dbReference>
<comment type="subcellular location">
    <subcellularLocation>
        <location evidence="1">Secreted</location>
    </subcellularLocation>
</comment>
<dbReference type="Gene3D" id="2.40.50.120">
    <property type="match status" value="1"/>
</dbReference>
<evidence type="ECO:0000256" key="5">
    <source>
        <dbReference type="PIRSR" id="PIRSR601820-3"/>
    </source>
</evidence>
<dbReference type="GO" id="GO:0008191">
    <property type="term" value="F:metalloendopeptidase inhibitor activity"/>
    <property type="evidence" value="ECO:0007669"/>
    <property type="project" value="InterPro"/>
</dbReference>
<evidence type="ECO:0000256" key="3">
    <source>
        <dbReference type="ARBA" id="ARBA00023157"/>
    </source>
</evidence>
<dbReference type="PANTHER" id="PTHR11844:SF25">
    <property type="entry name" value="NTR DOMAIN-CONTAINING PROTEIN"/>
    <property type="match status" value="1"/>
</dbReference>
<evidence type="ECO:0000256" key="6">
    <source>
        <dbReference type="SAM" id="SignalP"/>
    </source>
</evidence>
<dbReference type="GO" id="GO:0031012">
    <property type="term" value="C:extracellular matrix"/>
    <property type="evidence" value="ECO:0007669"/>
    <property type="project" value="TreeGrafter"/>
</dbReference>